<dbReference type="EMBL" id="QPJD01000053">
    <property type="protein sequence ID" value="RCW39735.1"/>
    <property type="molecule type" value="Genomic_DNA"/>
</dbReference>
<gene>
    <name evidence="2" type="ORF">DFP97_1531</name>
</gene>
<keyword evidence="1" id="KW-0812">Transmembrane</keyword>
<evidence type="ECO:0000313" key="3">
    <source>
        <dbReference type="Proteomes" id="UP000252415"/>
    </source>
</evidence>
<feature type="transmembrane region" description="Helical" evidence="1">
    <location>
        <begin position="7"/>
        <end position="24"/>
    </location>
</feature>
<organism evidence="2 3">
    <name type="scientific">Paenibacillus prosopidis</name>
    <dbReference type="NCBI Taxonomy" id="630520"/>
    <lineage>
        <taxon>Bacteria</taxon>
        <taxon>Bacillati</taxon>
        <taxon>Bacillota</taxon>
        <taxon>Bacilli</taxon>
        <taxon>Bacillales</taxon>
        <taxon>Paenibacillaceae</taxon>
        <taxon>Paenibacillus</taxon>
    </lineage>
</organism>
<dbReference type="AlphaFoldDB" id="A0A368VHR3"/>
<name>A0A368VHR3_9BACL</name>
<dbReference type="Proteomes" id="UP000252415">
    <property type="component" value="Unassembled WGS sequence"/>
</dbReference>
<evidence type="ECO:0000256" key="1">
    <source>
        <dbReference type="SAM" id="Phobius"/>
    </source>
</evidence>
<sequence length="97" mass="10953">MSKKSRFIMLSMAILISVAGIFYYDNTFARSVAVVTVTEKGNDFIMIEKANGTVEKIKTTELVMPLIEVGGFYFITYYSNKLRSPFLKSIEPSESSF</sequence>
<proteinExistence type="predicted"/>
<accession>A0A368VHR3</accession>
<comment type="caution">
    <text evidence="2">The sequence shown here is derived from an EMBL/GenBank/DDBJ whole genome shotgun (WGS) entry which is preliminary data.</text>
</comment>
<reference evidence="2 3" key="1">
    <citation type="submission" date="2018-07" db="EMBL/GenBank/DDBJ databases">
        <title>Genomic Encyclopedia of Type Strains, Phase III (KMG-III): the genomes of soil and plant-associated and newly described type strains.</title>
        <authorList>
            <person name="Whitman W."/>
        </authorList>
    </citation>
    <scope>NUCLEOTIDE SEQUENCE [LARGE SCALE GENOMIC DNA]</scope>
    <source>
        <strain evidence="2 3">CECT 7506</strain>
    </source>
</reference>
<dbReference type="OrthoDB" id="2991455at2"/>
<keyword evidence="3" id="KW-1185">Reference proteome</keyword>
<protein>
    <submittedName>
        <fullName evidence="2">Uncharacterized protein</fullName>
    </submittedName>
</protein>
<dbReference type="RefSeq" id="WP_147275128.1">
    <property type="nucleotide sequence ID" value="NZ_QPJD01000053.1"/>
</dbReference>
<keyword evidence="1" id="KW-0472">Membrane</keyword>
<evidence type="ECO:0000313" key="2">
    <source>
        <dbReference type="EMBL" id="RCW39735.1"/>
    </source>
</evidence>
<keyword evidence="1" id="KW-1133">Transmembrane helix</keyword>